<dbReference type="AlphaFoldDB" id="A0A554VG93"/>
<dbReference type="OrthoDB" id="9788724at2"/>
<feature type="domain" description="Heparan-alpha-glucosaminide N-acetyltransferase catalytic" evidence="2">
    <location>
        <begin position="11"/>
        <end position="113"/>
    </location>
</feature>
<organism evidence="3 4">
    <name type="scientific">Aquimarina algiphila</name>
    <dbReference type="NCBI Taxonomy" id="2047982"/>
    <lineage>
        <taxon>Bacteria</taxon>
        <taxon>Pseudomonadati</taxon>
        <taxon>Bacteroidota</taxon>
        <taxon>Flavobacteriia</taxon>
        <taxon>Flavobacteriales</taxon>
        <taxon>Flavobacteriaceae</taxon>
        <taxon>Aquimarina</taxon>
    </lineage>
</organism>
<feature type="transmembrane region" description="Helical" evidence="1">
    <location>
        <begin position="265"/>
        <end position="284"/>
    </location>
</feature>
<gene>
    <name evidence="3" type="ORF">FOF46_19700</name>
</gene>
<sequence length="396" mass="45128">MTVKENLYTGRITSIDVFRGITIFAMIFVNELAGVQNVPLWMKHALAEEDRMTFVDIVFPAFLFIVGMSIPFAINTRLKKGGTSIKIWTHTIKRTIALLVMGLYMVNAEYGYNEAEMFIPIALWGFLAYTLPIPIWNQYSKNFSKPLQYSLQYGAIGLLIIMYFLYVQDTGEIGMTIKWWGILGLIGWAYLITFIAYWFTKGTKIGMLVILVICIGINIAHAAQWDQKEGFSWIGVIGSHFAHTSIVVAGVITSLFFFENNSKRILNLKAIVFAVFLFAIGYGLRPYFEVSKIRATPSWCLYTAGICVLLYYLLYYIIEVKKIVQWSNFIMPAASNPLLIYIIPGIILYLNMLLGIHILPEAFTSGIPGILWSLIFTIIMVFIVQFFNKVHIKLRL</sequence>
<proteinExistence type="predicted"/>
<evidence type="ECO:0000313" key="4">
    <source>
        <dbReference type="Proteomes" id="UP000318833"/>
    </source>
</evidence>
<dbReference type="PANTHER" id="PTHR31061">
    <property type="entry name" value="LD22376P"/>
    <property type="match status" value="1"/>
</dbReference>
<feature type="transmembrane region" description="Helical" evidence="1">
    <location>
        <begin position="296"/>
        <end position="318"/>
    </location>
</feature>
<dbReference type="Pfam" id="PF07786">
    <property type="entry name" value="HGSNAT_cat"/>
    <property type="match status" value="1"/>
</dbReference>
<feature type="transmembrane region" description="Helical" evidence="1">
    <location>
        <begin position="231"/>
        <end position="258"/>
    </location>
</feature>
<keyword evidence="1" id="KW-0472">Membrane</keyword>
<dbReference type="Proteomes" id="UP000318833">
    <property type="component" value="Unassembled WGS sequence"/>
</dbReference>
<name>A0A554VG93_9FLAO</name>
<feature type="transmembrane region" description="Helical" evidence="1">
    <location>
        <begin position="338"/>
        <end position="358"/>
    </location>
</feature>
<feature type="transmembrane region" description="Helical" evidence="1">
    <location>
        <begin position="54"/>
        <end position="74"/>
    </location>
</feature>
<feature type="transmembrane region" description="Helical" evidence="1">
    <location>
        <begin position="21"/>
        <end position="42"/>
    </location>
</feature>
<dbReference type="RefSeq" id="WP_143917626.1">
    <property type="nucleotide sequence ID" value="NZ_CANMIK010000057.1"/>
</dbReference>
<keyword evidence="4" id="KW-1185">Reference proteome</keyword>
<comment type="caution">
    <text evidence="3">The sequence shown here is derived from an EMBL/GenBank/DDBJ whole genome shotgun (WGS) entry which is preliminary data.</text>
</comment>
<accession>A0A554VG93</accession>
<feature type="transmembrane region" description="Helical" evidence="1">
    <location>
        <begin position="149"/>
        <end position="167"/>
    </location>
</feature>
<feature type="transmembrane region" description="Helical" evidence="1">
    <location>
        <begin position="179"/>
        <end position="199"/>
    </location>
</feature>
<feature type="transmembrane region" description="Helical" evidence="1">
    <location>
        <begin position="206"/>
        <end position="225"/>
    </location>
</feature>
<feature type="transmembrane region" description="Helical" evidence="1">
    <location>
        <begin position="95"/>
        <end position="112"/>
    </location>
</feature>
<protein>
    <submittedName>
        <fullName evidence="3">DUF5009 domain-containing protein</fullName>
    </submittedName>
</protein>
<evidence type="ECO:0000259" key="2">
    <source>
        <dbReference type="Pfam" id="PF07786"/>
    </source>
</evidence>
<keyword evidence="1" id="KW-0812">Transmembrane</keyword>
<evidence type="ECO:0000313" key="3">
    <source>
        <dbReference type="EMBL" id="TSE06385.1"/>
    </source>
</evidence>
<feature type="transmembrane region" description="Helical" evidence="1">
    <location>
        <begin position="118"/>
        <end position="137"/>
    </location>
</feature>
<dbReference type="InterPro" id="IPR012429">
    <property type="entry name" value="HGSNAT_cat"/>
</dbReference>
<keyword evidence="1" id="KW-1133">Transmembrane helix</keyword>
<evidence type="ECO:0000256" key="1">
    <source>
        <dbReference type="SAM" id="Phobius"/>
    </source>
</evidence>
<dbReference type="EMBL" id="VLNR01000046">
    <property type="protein sequence ID" value="TSE06385.1"/>
    <property type="molecule type" value="Genomic_DNA"/>
</dbReference>
<feature type="transmembrane region" description="Helical" evidence="1">
    <location>
        <begin position="370"/>
        <end position="387"/>
    </location>
</feature>
<dbReference type="PANTHER" id="PTHR31061:SF24">
    <property type="entry name" value="LD22376P"/>
    <property type="match status" value="1"/>
</dbReference>
<reference evidence="3 4" key="1">
    <citation type="submission" date="2019-07" db="EMBL/GenBank/DDBJ databases">
        <title>The draft genome sequence of Aquimarina algiphila M91.</title>
        <authorList>
            <person name="Meng X."/>
        </authorList>
    </citation>
    <scope>NUCLEOTIDE SEQUENCE [LARGE SCALE GENOMIC DNA]</scope>
    <source>
        <strain evidence="3 4">M91</strain>
    </source>
</reference>